<dbReference type="Proteomes" id="UP000077266">
    <property type="component" value="Unassembled WGS sequence"/>
</dbReference>
<evidence type="ECO:0000313" key="3">
    <source>
        <dbReference type="Proteomes" id="UP000077266"/>
    </source>
</evidence>
<keyword evidence="3" id="KW-1185">Reference proteome</keyword>
<feature type="compositionally biased region" description="Basic and acidic residues" evidence="1">
    <location>
        <begin position="64"/>
        <end position="73"/>
    </location>
</feature>
<organism evidence="2 3">
    <name type="scientific">Exidia glandulosa HHB12029</name>
    <dbReference type="NCBI Taxonomy" id="1314781"/>
    <lineage>
        <taxon>Eukaryota</taxon>
        <taxon>Fungi</taxon>
        <taxon>Dikarya</taxon>
        <taxon>Basidiomycota</taxon>
        <taxon>Agaricomycotina</taxon>
        <taxon>Agaricomycetes</taxon>
        <taxon>Auriculariales</taxon>
        <taxon>Exidiaceae</taxon>
        <taxon>Exidia</taxon>
    </lineage>
</organism>
<dbReference type="AlphaFoldDB" id="A0A166A5C9"/>
<evidence type="ECO:0000313" key="2">
    <source>
        <dbReference type="EMBL" id="KZV88619.1"/>
    </source>
</evidence>
<name>A0A166A5C9_EXIGL</name>
<sequence length="73" mass="7957">MNLGVTACYCVTGLNELDEILCRGHVSTTSHFASRRTVSKLSQTGSRLDIAVLNGDISPNPSDNGREPRVRRL</sequence>
<dbReference type="EMBL" id="KV426095">
    <property type="protein sequence ID" value="KZV88619.1"/>
    <property type="molecule type" value="Genomic_DNA"/>
</dbReference>
<feature type="region of interest" description="Disordered" evidence="1">
    <location>
        <begin position="52"/>
        <end position="73"/>
    </location>
</feature>
<accession>A0A166A5C9</accession>
<dbReference type="InParanoid" id="A0A166A5C9"/>
<reference evidence="2 3" key="1">
    <citation type="journal article" date="2016" name="Mol. Biol. Evol.">
        <title>Comparative Genomics of Early-Diverging Mushroom-Forming Fungi Provides Insights into the Origins of Lignocellulose Decay Capabilities.</title>
        <authorList>
            <person name="Nagy L.G."/>
            <person name="Riley R."/>
            <person name="Tritt A."/>
            <person name="Adam C."/>
            <person name="Daum C."/>
            <person name="Floudas D."/>
            <person name="Sun H."/>
            <person name="Yadav J.S."/>
            <person name="Pangilinan J."/>
            <person name="Larsson K.H."/>
            <person name="Matsuura K."/>
            <person name="Barry K."/>
            <person name="Labutti K."/>
            <person name="Kuo R."/>
            <person name="Ohm R.A."/>
            <person name="Bhattacharya S.S."/>
            <person name="Shirouzu T."/>
            <person name="Yoshinaga Y."/>
            <person name="Martin F.M."/>
            <person name="Grigoriev I.V."/>
            <person name="Hibbett D.S."/>
        </authorList>
    </citation>
    <scope>NUCLEOTIDE SEQUENCE [LARGE SCALE GENOMIC DNA]</scope>
    <source>
        <strain evidence="2 3">HHB12029</strain>
    </source>
</reference>
<proteinExistence type="predicted"/>
<evidence type="ECO:0000256" key="1">
    <source>
        <dbReference type="SAM" id="MobiDB-lite"/>
    </source>
</evidence>
<protein>
    <submittedName>
        <fullName evidence="2">Uncharacterized protein</fullName>
    </submittedName>
</protein>
<gene>
    <name evidence="2" type="ORF">EXIGLDRAFT_722507</name>
</gene>